<reference evidence="2 3" key="1">
    <citation type="submission" date="2009-07" db="EMBL/GenBank/DDBJ databases">
        <authorList>
            <person name="Madupu R."/>
            <person name="Sebastian Y."/>
            <person name="Durkin A.S."/>
            <person name="Torralba M."/>
            <person name="Methe B."/>
            <person name="Sutton G.G."/>
            <person name="Strausberg R.L."/>
            <person name="Nelson K.E."/>
        </authorList>
    </citation>
    <scope>NUCLEOTIDE SEQUENCE [LARGE SCALE GENOMIC DNA]</scope>
    <source>
        <strain evidence="2 3">RM3268</strain>
    </source>
</reference>
<evidence type="ECO:0008006" key="4">
    <source>
        <dbReference type="Google" id="ProtNLM"/>
    </source>
</evidence>
<evidence type="ECO:0000313" key="3">
    <source>
        <dbReference type="Proteomes" id="UP000005709"/>
    </source>
</evidence>
<dbReference type="AlphaFoldDB" id="C8PHH8"/>
<name>C8PHH8_9BACT</name>
<keyword evidence="3" id="KW-1185">Reference proteome</keyword>
<dbReference type="eggNOG" id="ENOG5030BJ0">
    <property type="taxonomic scope" value="Bacteria"/>
</dbReference>
<feature type="signal peptide" evidence="1">
    <location>
        <begin position="1"/>
        <end position="22"/>
    </location>
</feature>
<comment type="caution">
    <text evidence="2">The sequence shown here is derived from an EMBL/GenBank/DDBJ whole genome shotgun (WGS) entry which is preliminary data.</text>
</comment>
<evidence type="ECO:0000256" key="1">
    <source>
        <dbReference type="SAM" id="SignalP"/>
    </source>
</evidence>
<dbReference type="EMBL" id="ACYG01000024">
    <property type="protein sequence ID" value="EEV17592.1"/>
    <property type="molecule type" value="Genomic_DNA"/>
</dbReference>
<dbReference type="RefSeq" id="WP_005871112.1">
    <property type="nucleotide sequence ID" value="NZ_ACYG01000024.1"/>
</dbReference>
<dbReference type="STRING" id="824.CGRAC_1900"/>
<dbReference type="PROSITE" id="PS51257">
    <property type="entry name" value="PROKAR_LIPOPROTEIN"/>
    <property type="match status" value="1"/>
</dbReference>
<dbReference type="Proteomes" id="UP000005709">
    <property type="component" value="Unassembled WGS sequence"/>
</dbReference>
<evidence type="ECO:0000313" key="2">
    <source>
        <dbReference type="EMBL" id="EEV17592.1"/>
    </source>
</evidence>
<proteinExistence type="predicted"/>
<accession>C8PHH8</accession>
<keyword evidence="1" id="KW-0732">Signal</keyword>
<protein>
    <recommendedName>
        <fullName evidence="4">DUF4136 domain-containing protein</fullName>
    </recommendedName>
</protein>
<sequence>MKNKISLFLVISAFLIFTGCSKNVPVNSGIVRTSEPLHIMEFPQDKLISVNFTNTSTTDSNLTQVVIQHLRADGFKVVNKGAANVQIGGNLNYFRKADFSRRSWDNPRFSFGMGFGRYYRYTGVGVGWGMPFGYDPWDDDDYYRDYFYDSQISLYISVKNKGAWKDYVTNLNYQSIKNPGSKDSVMDALNFKIYEYIRQLIKQGR</sequence>
<feature type="chain" id="PRO_5002990729" description="DUF4136 domain-containing protein" evidence="1">
    <location>
        <begin position="23"/>
        <end position="205"/>
    </location>
</feature>
<gene>
    <name evidence="2" type="ORF">CAMGR0001_0423</name>
</gene>
<organism evidence="2 3">
    <name type="scientific">Campylobacter gracilis RM3268</name>
    <dbReference type="NCBI Taxonomy" id="553220"/>
    <lineage>
        <taxon>Bacteria</taxon>
        <taxon>Pseudomonadati</taxon>
        <taxon>Campylobacterota</taxon>
        <taxon>Epsilonproteobacteria</taxon>
        <taxon>Campylobacterales</taxon>
        <taxon>Campylobacteraceae</taxon>
        <taxon>Campylobacter</taxon>
    </lineage>
</organism>